<evidence type="ECO:0000313" key="11">
    <source>
        <dbReference type="EMBL" id="UYU89252.1"/>
    </source>
</evidence>
<feature type="transmembrane region" description="Helical" evidence="1">
    <location>
        <begin position="184"/>
        <end position="208"/>
    </location>
</feature>
<evidence type="ECO:0000313" key="17">
    <source>
        <dbReference type="Proteomes" id="UP000500882"/>
    </source>
</evidence>
<dbReference type="EMBL" id="CP083680">
    <property type="protein sequence ID" value="UYU67988.1"/>
    <property type="molecule type" value="Genomic_DNA"/>
</dbReference>
<dbReference type="Proteomes" id="UP001156218">
    <property type="component" value="Chromosome"/>
</dbReference>
<reference evidence="13 14" key="2">
    <citation type="submission" date="2018-08" db="EMBL/GenBank/DDBJ databases">
        <title>A genome reference for cultivated species of the human gut microbiota.</title>
        <authorList>
            <person name="Zou Y."/>
            <person name="Xue W."/>
            <person name="Luo G."/>
        </authorList>
    </citation>
    <scope>NUCLEOTIDE SEQUENCE [LARGE SCALE GENOMIC DNA]</scope>
    <source>
        <strain evidence="9 13">AF37-12</strain>
        <strain evidence="8 14">AM30-26</strain>
    </source>
</reference>
<reference evidence="3 17" key="4">
    <citation type="submission" date="2020-02" db="EMBL/GenBank/DDBJ databases">
        <title>Whole-genome sequencing and comparative analysis of the genomes of Bacteroides thetaiotaomicron and Escherichia coli isolated from a healthy resident in Vietnam.</title>
        <authorList>
            <person name="Mohsin M."/>
            <person name="Tanaka K."/>
            <person name="Kawahara R."/>
            <person name="Kondo S."/>
            <person name="Noguchi H."/>
            <person name="Motooka D."/>
            <person name="Nakamura S."/>
            <person name="Khong D.T."/>
            <person name="Nguyen T.N."/>
            <person name="Tran H.T."/>
            <person name="Yamamoto Y."/>
        </authorList>
    </citation>
    <scope>NUCLEOTIDE SEQUENCE [LARGE SCALE GENOMIC DNA]</scope>
    <source>
        <strain evidence="3 17">F9-2</strain>
    </source>
</reference>
<accession>C6IP76</accession>
<dbReference type="EMBL" id="JAQNVG010000003">
    <property type="protein sequence ID" value="MDC2234647.1"/>
    <property type="molecule type" value="Genomic_DNA"/>
</dbReference>
<keyword evidence="1" id="KW-1133">Transmembrane helix</keyword>
<evidence type="ECO:0000256" key="2">
    <source>
        <dbReference type="SAM" id="SignalP"/>
    </source>
</evidence>
<evidence type="ECO:0000313" key="5">
    <source>
        <dbReference type="EMBL" id="KAB4314266.1"/>
    </source>
</evidence>
<keyword evidence="2" id="KW-0732">Signal</keyword>
<evidence type="ECO:0000313" key="4">
    <source>
        <dbReference type="EMBL" id="CUP52982.1"/>
    </source>
</evidence>
<dbReference type="Proteomes" id="UP000436858">
    <property type="component" value="Unassembled WGS sequence"/>
</dbReference>
<dbReference type="KEGG" id="btho:Btheta7330_04714"/>
<dbReference type="Proteomes" id="UP000095576">
    <property type="component" value="Unassembled WGS sequence"/>
</dbReference>
<dbReference type="RefSeq" id="WP_008762523.1">
    <property type="nucleotide sequence ID" value="NZ_AP022660.1"/>
</dbReference>
<evidence type="ECO:0000313" key="15">
    <source>
        <dbReference type="Proteomes" id="UP000436858"/>
    </source>
</evidence>
<dbReference type="EMBL" id="CZAP01000007">
    <property type="protein sequence ID" value="CUP52982.1"/>
    <property type="molecule type" value="Genomic_DNA"/>
</dbReference>
<keyword evidence="1" id="KW-0812">Transmembrane</keyword>
<dbReference type="EMBL" id="QSJP01000002">
    <property type="protein sequence ID" value="RHD90819.1"/>
    <property type="molecule type" value="Genomic_DNA"/>
</dbReference>
<reference evidence="10 18" key="5">
    <citation type="submission" date="2021-06" db="EMBL/GenBank/DDBJ databases">
        <title>Interrogation of the integrated mobile genetic elements in gut-associated Bacteroides with a consensus prediction approach.</title>
        <authorList>
            <person name="Campbell D.E."/>
            <person name="Leigh J.R."/>
            <person name="Kim T."/>
            <person name="England W."/>
            <person name="Whitaker R.J."/>
            <person name="Degnan P.H."/>
        </authorList>
    </citation>
    <scope>NUCLEOTIDE SEQUENCE</scope>
    <source>
        <strain evidence="11">VPI-3443</strain>
        <strain evidence="10 18">WAL8669</strain>
    </source>
</reference>
<dbReference type="AlphaFoldDB" id="A0A0P0FAP1"/>
<dbReference type="EMBL" id="CP083685">
    <property type="protein sequence ID" value="UYU89252.1"/>
    <property type="molecule type" value="Genomic_DNA"/>
</dbReference>
<reference evidence="15 16" key="3">
    <citation type="journal article" date="2019" name="Nat. Med.">
        <title>A library of human gut bacterial isolates paired with longitudinal multiomics data enables mechanistic microbiome research.</title>
        <authorList>
            <person name="Poyet M."/>
            <person name="Groussin M."/>
            <person name="Gibbons S.M."/>
            <person name="Avila-Pacheco J."/>
            <person name="Jiang X."/>
            <person name="Kearney S.M."/>
            <person name="Perrotta A.R."/>
            <person name="Berdy B."/>
            <person name="Zhao S."/>
            <person name="Lieberman T.D."/>
            <person name="Swanson P.K."/>
            <person name="Smith M."/>
            <person name="Roesemann S."/>
            <person name="Alexander J.E."/>
            <person name="Rich S.A."/>
            <person name="Livny J."/>
            <person name="Vlamakis H."/>
            <person name="Clish C."/>
            <person name="Bullock K."/>
            <person name="Deik A."/>
            <person name="Scott J."/>
            <person name="Pierce K.A."/>
            <person name="Xavier R.J."/>
            <person name="Alm E.J."/>
        </authorList>
    </citation>
    <scope>NUCLEOTIDE SEQUENCE [LARGE SCALE GENOMIC DNA]</scope>
    <source>
        <strain evidence="6 15">BIOML-A162</strain>
        <strain evidence="5 16">BIOML-A188</strain>
    </source>
</reference>
<organism evidence="9 13">
    <name type="scientific">Bacteroides thetaiotaomicron</name>
    <dbReference type="NCBI Taxonomy" id="818"/>
    <lineage>
        <taxon>Bacteria</taxon>
        <taxon>Pseudomonadati</taxon>
        <taxon>Bacteroidota</taxon>
        <taxon>Bacteroidia</taxon>
        <taxon>Bacteroidales</taxon>
        <taxon>Bacteroidaceae</taxon>
        <taxon>Bacteroides</taxon>
    </lineage>
</organism>
<dbReference type="Proteomes" id="UP001162960">
    <property type="component" value="Chromosome"/>
</dbReference>
<sequence>MKAIFFMFLLCCICCLSCSDEQNTLSEEQNVIENKTFEKVSSLELKQQLLDYLNNSVKTRTTFNNAEMNYDLGMQEILRPQIQTFGEEMIVVRSKMDANNIMAFYKENGVIENCLIIECAQNAEDALEETMFTCYDSNNIPIFKAMVNKRNNTCNVLEIYDGLDDLTARGGNWGCNVSLGLAGALWSTAFGMVTAGAGFVVAVGWCVLQTWLCSSRVVSRPPTEIQIDTIEFKPMERDDDSIARDTIGKLLPLR</sequence>
<accession>A0A0P0FAP1</accession>
<dbReference type="Proteomes" id="UP000283616">
    <property type="component" value="Unassembled WGS sequence"/>
</dbReference>
<evidence type="ECO:0000313" key="8">
    <source>
        <dbReference type="EMBL" id="RHD90819.1"/>
    </source>
</evidence>
<evidence type="ECO:0000313" key="14">
    <source>
        <dbReference type="Proteomes" id="UP000284785"/>
    </source>
</evidence>
<dbReference type="EMBL" id="QROV01000003">
    <property type="protein sequence ID" value="RHL63630.1"/>
    <property type="molecule type" value="Genomic_DNA"/>
</dbReference>
<evidence type="ECO:0000313" key="7">
    <source>
        <dbReference type="EMBL" id="MDC2234647.1"/>
    </source>
</evidence>
<dbReference type="EMBL" id="WCRY01000012">
    <property type="protein sequence ID" value="KAB4481356.1"/>
    <property type="molecule type" value="Genomic_DNA"/>
</dbReference>
<evidence type="ECO:0000256" key="1">
    <source>
        <dbReference type="SAM" id="Phobius"/>
    </source>
</evidence>
<dbReference type="Proteomes" id="UP000440614">
    <property type="component" value="Unassembled WGS sequence"/>
</dbReference>
<evidence type="ECO:0000313" key="18">
    <source>
        <dbReference type="Proteomes" id="UP001156218"/>
    </source>
</evidence>
<feature type="chain" id="PRO_5002966713" description="Transmembrane protein" evidence="2">
    <location>
        <begin position="20"/>
        <end position="254"/>
    </location>
</feature>
<dbReference type="Proteomes" id="UP001217776">
    <property type="component" value="Unassembled WGS sequence"/>
</dbReference>
<dbReference type="PATRIC" id="fig|818.23.peg.4850"/>
<evidence type="ECO:0000313" key="6">
    <source>
        <dbReference type="EMBL" id="KAB4481356.1"/>
    </source>
</evidence>
<evidence type="ECO:0000313" key="12">
    <source>
        <dbReference type="Proteomes" id="UP000095576"/>
    </source>
</evidence>
<evidence type="ECO:0008006" key="19">
    <source>
        <dbReference type="Google" id="ProtNLM"/>
    </source>
</evidence>
<feature type="signal peptide" evidence="2">
    <location>
        <begin position="1"/>
        <end position="19"/>
    </location>
</feature>
<reference evidence="4 12" key="1">
    <citation type="submission" date="2015-09" db="EMBL/GenBank/DDBJ databases">
        <authorList>
            <consortium name="Pathogen Informatics"/>
        </authorList>
    </citation>
    <scope>NUCLEOTIDE SEQUENCE [LARGE SCALE GENOMIC DNA]</scope>
    <source>
        <strain evidence="4 12">2789STDY5834899</strain>
    </source>
</reference>
<proteinExistence type="predicted"/>
<evidence type="ECO:0000313" key="9">
    <source>
        <dbReference type="EMBL" id="RHL63630.1"/>
    </source>
</evidence>
<protein>
    <recommendedName>
        <fullName evidence="19">Transmembrane protein</fullName>
    </recommendedName>
</protein>
<reference evidence="7" key="6">
    <citation type="submission" date="2022-10" db="EMBL/GenBank/DDBJ databases">
        <title>Human gut microbiome strain richness.</title>
        <authorList>
            <person name="Chen-Liaw A."/>
        </authorList>
    </citation>
    <scope>NUCLEOTIDE SEQUENCE</scope>
    <source>
        <strain evidence="7">1001283st1_A3_1001283B150304_161114</strain>
    </source>
</reference>
<keyword evidence="1" id="KW-0472">Membrane</keyword>
<evidence type="ECO:0000313" key="13">
    <source>
        <dbReference type="Proteomes" id="UP000283616"/>
    </source>
</evidence>
<dbReference type="EMBL" id="AP022660">
    <property type="protein sequence ID" value="BCA48150.1"/>
    <property type="molecule type" value="Genomic_DNA"/>
</dbReference>
<dbReference type="EMBL" id="WCSY01000006">
    <property type="protein sequence ID" value="KAB4314266.1"/>
    <property type="molecule type" value="Genomic_DNA"/>
</dbReference>
<evidence type="ECO:0000313" key="16">
    <source>
        <dbReference type="Proteomes" id="UP000440614"/>
    </source>
</evidence>
<evidence type="ECO:0000313" key="3">
    <source>
        <dbReference type="EMBL" id="BCA48150.1"/>
    </source>
</evidence>
<gene>
    <name evidence="3" type="ORF">BatF92_00920</name>
    <name evidence="9" type="ORF">DW011_03240</name>
    <name evidence="8" type="ORF">DW780_02320</name>
    <name evidence="4" type="ORF">ERS852511_02398</name>
    <name evidence="6" type="ORF">GAN91_13835</name>
    <name evidence="5" type="ORF">GAO51_07845</name>
    <name evidence="10" type="ORF">KQP68_06845</name>
    <name evidence="11" type="ORF">KQP74_14970</name>
    <name evidence="7" type="ORF">PO127_02645</name>
</gene>
<name>A0A0P0FAP1_BACT4</name>
<dbReference type="GeneID" id="60924745"/>
<dbReference type="Proteomes" id="UP000284785">
    <property type="component" value="Unassembled WGS sequence"/>
</dbReference>
<evidence type="ECO:0000313" key="10">
    <source>
        <dbReference type="EMBL" id="UYU67988.1"/>
    </source>
</evidence>
<dbReference type="Proteomes" id="UP000500882">
    <property type="component" value="Chromosome"/>
</dbReference>